<proteinExistence type="predicted"/>
<protein>
    <submittedName>
        <fullName evidence="2">Dinitrogenase iron-molybdenum cofactor family protein</fullName>
    </submittedName>
</protein>
<name>A0A101IV08_9EURY</name>
<reference evidence="3" key="1">
    <citation type="journal article" date="2015" name="MBio">
        <title>Genome-Resolved Metagenomic Analysis Reveals Roles for Candidate Phyla and Other Microbial Community Members in Biogeochemical Transformations in Oil Reservoirs.</title>
        <authorList>
            <person name="Hu P."/>
            <person name="Tom L."/>
            <person name="Singh A."/>
            <person name="Thomas B.C."/>
            <person name="Baker B.J."/>
            <person name="Piceno Y.M."/>
            <person name="Andersen G.L."/>
            <person name="Banfield J.F."/>
        </authorList>
    </citation>
    <scope>NUCLEOTIDE SEQUENCE [LARGE SCALE GENOMIC DNA]</scope>
</reference>
<evidence type="ECO:0000313" key="3">
    <source>
        <dbReference type="Proteomes" id="UP000054598"/>
    </source>
</evidence>
<evidence type="ECO:0000259" key="1">
    <source>
        <dbReference type="Pfam" id="PF02579"/>
    </source>
</evidence>
<dbReference type="InterPro" id="IPR036105">
    <property type="entry name" value="DiNase_FeMo-co_biosyn_sf"/>
</dbReference>
<sequence length="134" mass="14140">MFVCGPHGAAGTGEIMRIAIAQDGNMVSEHFGHCGEYAIFDVEDSIIYRRDDLPSPGHEPGRLPVFLAGHGVNLIIAGGMGPRAVDIFHENGIEVLLGISGNVDYVAQDYIAGRLSPGESSCHHEDGGECDGAH</sequence>
<dbReference type="Gene3D" id="3.30.420.130">
    <property type="entry name" value="Dinitrogenase iron-molybdenum cofactor biosynthesis domain"/>
    <property type="match status" value="1"/>
</dbReference>
<dbReference type="AlphaFoldDB" id="A0A101IV08"/>
<evidence type="ECO:0000313" key="2">
    <source>
        <dbReference type="EMBL" id="KUL01644.1"/>
    </source>
</evidence>
<dbReference type="InterPro" id="IPR033913">
    <property type="entry name" value="MTH1175_dom"/>
</dbReference>
<dbReference type="PATRIC" id="fig|2198.3.peg.816"/>
<organism evidence="2 3">
    <name type="scientific">Methanoculleus marisnigri</name>
    <dbReference type="NCBI Taxonomy" id="2198"/>
    <lineage>
        <taxon>Archaea</taxon>
        <taxon>Methanobacteriati</taxon>
        <taxon>Methanobacteriota</taxon>
        <taxon>Stenosarchaea group</taxon>
        <taxon>Methanomicrobia</taxon>
        <taxon>Methanomicrobiales</taxon>
        <taxon>Methanomicrobiaceae</taxon>
        <taxon>Methanoculleus</taxon>
    </lineage>
</organism>
<dbReference type="CDD" id="cd00851">
    <property type="entry name" value="MTH1175"/>
    <property type="match status" value="1"/>
</dbReference>
<accession>A0A101IV08</accession>
<dbReference type="Pfam" id="PF02579">
    <property type="entry name" value="Nitro_FeMo-Co"/>
    <property type="match status" value="1"/>
</dbReference>
<dbReference type="SUPFAM" id="SSF53146">
    <property type="entry name" value="Nitrogenase accessory factor-like"/>
    <property type="match status" value="1"/>
</dbReference>
<gene>
    <name evidence="2" type="ORF">XE10_0958</name>
</gene>
<dbReference type="Proteomes" id="UP000054598">
    <property type="component" value="Unassembled WGS sequence"/>
</dbReference>
<dbReference type="PANTHER" id="PTHR42983:SF1">
    <property type="entry name" value="IRON-MOLYBDENUM PROTEIN"/>
    <property type="match status" value="1"/>
</dbReference>
<dbReference type="EMBL" id="LGHE01000093">
    <property type="protein sequence ID" value="KUL01644.1"/>
    <property type="molecule type" value="Genomic_DNA"/>
</dbReference>
<dbReference type="InterPro" id="IPR003731">
    <property type="entry name" value="Di-Nase_FeMo-co_biosynth"/>
</dbReference>
<comment type="caution">
    <text evidence="2">The sequence shown here is derived from an EMBL/GenBank/DDBJ whole genome shotgun (WGS) entry which is preliminary data.</text>
</comment>
<dbReference type="PANTHER" id="PTHR42983">
    <property type="entry name" value="DINITROGENASE IRON-MOLYBDENUM COFACTOR PROTEIN-RELATED"/>
    <property type="match status" value="1"/>
</dbReference>
<feature type="domain" description="Dinitrogenase iron-molybdenum cofactor biosynthesis" evidence="1">
    <location>
        <begin position="23"/>
        <end position="111"/>
    </location>
</feature>